<accession>A0A9P4P701</accession>
<feature type="compositionally biased region" description="Polar residues" evidence="1">
    <location>
        <begin position="147"/>
        <end position="166"/>
    </location>
</feature>
<feature type="compositionally biased region" description="Polar residues" evidence="1">
    <location>
        <begin position="8"/>
        <end position="20"/>
    </location>
</feature>
<dbReference type="AlphaFoldDB" id="A0A9P4P701"/>
<sequence length="704" mass="75774">MLIESVEHPSTSMRGSTRPSTHIDGLTRQHGLIGCPDTMPQDKNPARKSKGIPLTTKKPQPDRDVCDMRGTSTTMPSASGRRTILDPSRKSQAATQPTQPSESLIDPHRSPGQTNGLGKTSADRNSPSRRPHSTSRIPVLVAYPRPAQSSVDSSSGHKTPSSSAHTGNAKGGHRPGRRSRGTDDNSQRTTVVGKLGSSQPVAPLSTEEPALLAEEGRTDVSQTAEEEDDLAYACPQWDNKEDSDTPMEHPYIGQDVMEGGVKPGIDSNKIATMSTVLDSIRPTQNRAFNILPEERTVSNLSTYLFKLQDKLYRFEDMRMAERGDEVEVLVEQNCRLRTMLKALIKQLTEANLTPEAWSVIQKNKADRRKARRDSRARADALLNLHSVADSAPFDGVGDEAAEAPRTATDAVGNNKEFVKAELKEEDVDGHPVDGSASPYGAPRWMASRTSRKMIDAIEDDMWCDEALSTEAQPFDGPVDDSTSIHGASASDHAVAAEEFSDTAEMIGHILECYESNDCTTGDEVIDTLELIADILDTGIKNHEAKSEESQLSDRSVNSSATFHGAVAEEDSDVSGTMGMVLESDGQRSEAGTTRTETATFTDSPDSPPQTGDHQALPVPQIGAGSTNTETSSTQTETGSTQTETGSTQTEIGSAQNTPTMTTHPPNLTPQTGDKQTSLLRQFSQTSGVAVVTLLAVVGMFGQLH</sequence>
<feature type="compositionally biased region" description="Polar residues" evidence="1">
    <location>
        <begin position="90"/>
        <end position="102"/>
    </location>
</feature>
<keyword evidence="3" id="KW-1185">Reference proteome</keyword>
<evidence type="ECO:0000313" key="3">
    <source>
        <dbReference type="Proteomes" id="UP000799764"/>
    </source>
</evidence>
<feature type="compositionally biased region" description="Low complexity" evidence="1">
    <location>
        <begin position="624"/>
        <end position="653"/>
    </location>
</feature>
<organism evidence="2 3">
    <name type="scientific">Karstenula rhodostoma CBS 690.94</name>
    <dbReference type="NCBI Taxonomy" id="1392251"/>
    <lineage>
        <taxon>Eukaryota</taxon>
        <taxon>Fungi</taxon>
        <taxon>Dikarya</taxon>
        <taxon>Ascomycota</taxon>
        <taxon>Pezizomycotina</taxon>
        <taxon>Dothideomycetes</taxon>
        <taxon>Pleosporomycetidae</taxon>
        <taxon>Pleosporales</taxon>
        <taxon>Massarineae</taxon>
        <taxon>Didymosphaeriaceae</taxon>
        <taxon>Karstenula</taxon>
    </lineage>
</organism>
<evidence type="ECO:0000256" key="1">
    <source>
        <dbReference type="SAM" id="MobiDB-lite"/>
    </source>
</evidence>
<gene>
    <name evidence="2" type="ORF">P171DRAFT_449894</name>
</gene>
<comment type="caution">
    <text evidence="2">The sequence shown here is derived from an EMBL/GenBank/DDBJ whole genome shotgun (WGS) entry which is preliminary data.</text>
</comment>
<dbReference type="Proteomes" id="UP000799764">
    <property type="component" value="Unassembled WGS sequence"/>
</dbReference>
<protein>
    <submittedName>
        <fullName evidence="2">Uncharacterized protein</fullName>
    </submittedName>
</protein>
<feature type="compositionally biased region" description="Polar residues" evidence="1">
    <location>
        <begin position="602"/>
        <end position="612"/>
    </location>
</feature>
<proteinExistence type="predicted"/>
<dbReference type="EMBL" id="MU001515">
    <property type="protein sequence ID" value="KAF2437699.1"/>
    <property type="molecule type" value="Genomic_DNA"/>
</dbReference>
<feature type="compositionally biased region" description="Low complexity" evidence="1">
    <location>
        <begin position="592"/>
        <end position="601"/>
    </location>
</feature>
<feature type="region of interest" description="Disordered" evidence="1">
    <location>
        <begin position="1"/>
        <end position="228"/>
    </location>
</feature>
<feature type="compositionally biased region" description="Polar residues" evidence="1">
    <location>
        <begin position="654"/>
        <end position="673"/>
    </location>
</feature>
<reference evidence="2" key="1">
    <citation type="journal article" date="2020" name="Stud. Mycol.">
        <title>101 Dothideomycetes genomes: a test case for predicting lifestyles and emergence of pathogens.</title>
        <authorList>
            <person name="Haridas S."/>
            <person name="Albert R."/>
            <person name="Binder M."/>
            <person name="Bloem J."/>
            <person name="Labutti K."/>
            <person name="Salamov A."/>
            <person name="Andreopoulos B."/>
            <person name="Baker S."/>
            <person name="Barry K."/>
            <person name="Bills G."/>
            <person name="Bluhm B."/>
            <person name="Cannon C."/>
            <person name="Castanera R."/>
            <person name="Culley D."/>
            <person name="Daum C."/>
            <person name="Ezra D."/>
            <person name="Gonzalez J."/>
            <person name="Henrissat B."/>
            <person name="Kuo A."/>
            <person name="Liang C."/>
            <person name="Lipzen A."/>
            <person name="Lutzoni F."/>
            <person name="Magnuson J."/>
            <person name="Mondo S."/>
            <person name="Nolan M."/>
            <person name="Ohm R."/>
            <person name="Pangilinan J."/>
            <person name="Park H.-J."/>
            <person name="Ramirez L."/>
            <person name="Alfaro M."/>
            <person name="Sun H."/>
            <person name="Tritt A."/>
            <person name="Yoshinaga Y."/>
            <person name="Zwiers L.-H."/>
            <person name="Turgeon B."/>
            <person name="Goodwin S."/>
            <person name="Spatafora J."/>
            <person name="Crous P."/>
            <person name="Grigoriev I."/>
        </authorList>
    </citation>
    <scope>NUCLEOTIDE SEQUENCE</scope>
    <source>
        <strain evidence="2">CBS 690.94</strain>
    </source>
</reference>
<evidence type="ECO:0000313" key="2">
    <source>
        <dbReference type="EMBL" id="KAF2437699.1"/>
    </source>
</evidence>
<name>A0A9P4P701_9PLEO</name>
<feature type="region of interest" description="Disordered" evidence="1">
    <location>
        <begin position="582"/>
        <end position="673"/>
    </location>
</feature>